<dbReference type="InterPro" id="IPR018490">
    <property type="entry name" value="cNMP-bd_dom_sf"/>
</dbReference>
<dbReference type="GO" id="GO:0004673">
    <property type="term" value="F:protein histidine kinase activity"/>
    <property type="evidence" value="ECO:0007669"/>
    <property type="project" value="UniProtKB-EC"/>
</dbReference>
<dbReference type="Gene3D" id="3.30.565.10">
    <property type="entry name" value="Histidine kinase-like ATPase, C-terminal domain"/>
    <property type="match status" value="1"/>
</dbReference>
<keyword evidence="6" id="KW-1185">Reference proteome</keyword>
<feature type="domain" description="Histidine kinase" evidence="4">
    <location>
        <begin position="220"/>
        <end position="451"/>
    </location>
</feature>
<dbReference type="Gene3D" id="1.10.287.130">
    <property type="match status" value="1"/>
</dbReference>
<dbReference type="RefSeq" id="WP_251261667.1">
    <property type="nucleotide sequence ID" value="NZ_JAMQGP010000004.1"/>
</dbReference>
<evidence type="ECO:0000256" key="1">
    <source>
        <dbReference type="ARBA" id="ARBA00000085"/>
    </source>
</evidence>
<organism evidence="5 6">
    <name type="scientific">Echinimonas agarilytica</name>
    <dbReference type="NCBI Taxonomy" id="1215918"/>
    <lineage>
        <taxon>Bacteria</taxon>
        <taxon>Pseudomonadati</taxon>
        <taxon>Pseudomonadota</taxon>
        <taxon>Gammaproteobacteria</taxon>
        <taxon>Alteromonadales</taxon>
        <taxon>Echinimonadaceae</taxon>
        <taxon>Echinimonas</taxon>
    </lineage>
</organism>
<dbReference type="SMART" id="SM00387">
    <property type="entry name" value="HATPase_c"/>
    <property type="match status" value="1"/>
</dbReference>
<proteinExistence type="predicted"/>
<dbReference type="EMBL" id="JAMQGP010000004">
    <property type="protein sequence ID" value="MCM2680247.1"/>
    <property type="molecule type" value="Genomic_DNA"/>
</dbReference>
<accession>A0AA41W711</accession>
<dbReference type="Proteomes" id="UP001165393">
    <property type="component" value="Unassembled WGS sequence"/>
</dbReference>
<gene>
    <name evidence="5" type="ORF">NAF29_11270</name>
</gene>
<dbReference type="PROSITE" id="PS50042">
    <property type="entry name" value="CNMP_BINDING_3"/>
    <property type="match status" value="1"/>
</dbReference>
<dbReference type="PROSITE" id="PS50109">
    <property type="entry name" value="HIS_KIN"/>
    <property type="match status" value="1"/>
</dbReference>
<evidence type="ECO:0000259" key="4">
    <source>
        <dbReference type="PROSITE" id="PS50109"/>
    </source>
</evidence>
<dbReference type="InterPro" id="IPR036890">
    <property type="entry name" value="HATPase_C_sf"/>
</dbReference>
<comment type="caution">
    <text evidence="5">The sequence shown here is derived from an EMBL/GenBank/DDBJ whole genome shotgun (WGS) entry which is preliminary data.</text>
</comment>
<dbReference type="Pfam" id="PF00027">
    <property type="entry name" value="cNMP_binding"/>
    <property type="match status" value="1"/>
</dbReference>
<dbReference type="InterPro" id="IPR003594">
    <property type="entry name" value="HATPase_dom"/>
</dbReference>
<protein>
    <recommendedName>
        <fullName evidence="2">histidine kinase</fullName>
        <ecNumber evidence="2">2.7.13.3</ecNumber>
    </recommendedName>
</protein>
<dbReference type="InterPro" id="IPR000595">
    <property type="entry name" value="cNMP-bd_dom"/>
</dbReference>
<name>A0AA41W711_9GAMM</name>
<dbReference type="AlphaFoldDB" id="A0AA41W711"/>
<dbReference type="InterPro" id="IPR014710">
    <property type="entry name" value="RmlC-like_jellyroll"/>
</dbReference>
<dbReference type="CDD" id="cd00038">
    <property type="entry name" value="CAP_ED"/>
    <property type="match status" value="1"/>
</dbReference>
<dbReference type="GO" id="GO:0005524">
    <property type="term" value="F:ATP binding"/>
    <property type="evidence" value="ECO:0007669"/>
    <property type="project" value="UniProtKB-KW"/>
</dbReference>
<dbReference type="SUPFAM" id="SSF55874">
    <property type="entry name" value="ATPase domain of HSP90 chaperone/DNA topoisomerase II/histidine kinase"/>
    <property type="match status" value="1"/>
</dbReference>
<evidence type="ECO:0000259" key="3">
    <source>
        <dbReference type="PROSITE" id="PS50042"/>
    </source>
</evidence>
<evidence type="ECO:0000256" key="2">
    <source>
        <dbReference type="ARBA" id="ARBA00012438"/>
    </source>
</evidence>
<dbReference type="CDD" id="cd00075">
    <property type="entry name" value="HATPase"/>
    <property type="match status" value="1"/>
</dbReference>
<dbReference type="EC" id="2.7.13.3" evidence="2"/>
<evidence type="ECO:0000313" key="5">
    <source>
        <dbReference type="EMBL" id="MCM2680247.1"/>
    </source>
</evidence>
<dbReference type="PRINTS" id="PR00344">
    <property type="entry name" value="BCTRLSENSOR"/>
</dbReference>
<dbReference type="Gene3D" id="2.60.120.10">
    <property type="entry name" value="Jelly Rolls"/>
    <property type="match status" value="1"/>
</dbReference>
<comment type="catalytic activity">
    <reaction evidence="1">
        <text>ATP + protein L-histidine = ADP + protein N-phospho-L-histidine.</text>
        <dbReference type="EC" id="2.7.13.3"/>
    </reaction>
</comment>
<dbReference type="InterPro" id="IPR004358">
    <property type="entry name" value="Sig_transdc_His_kin-like_C"/>
</dbReference>
<feature type="domain" description="Cyclic nucleotide-binding" evidence="3">
    <location>
        <begin position="25"/>
        <end position="103"/>
    </location>
</feature>
<dbReference type="PANTHER" id="PTHR43065">
    <property type="entry name" value="SENSOR HISTIDINE KINASE"/>
    <property type="match status" value="1"/>
</dbReference>
<sequence>MYESELANNPAYQRIKEVYFGRIDRHFTLKSGKTLLEQGEYNDKLYLIKKGTIVGYQTIEGEQIEIFRSGPDMFIGLQSFFGRSHSSYSKVVAECECQLAYIELTTPAEDEYQYGSLIEQFNPVIVNALVTRQLRSSHAAIEQQRTQRRLTQAEKMSTLGQLSAGLAHELNNSIGVLARKSEYISDFFKAYLAEHERKKAAFFNSGVQDGQRLNSSEIRQRTREFERKLNISRESAKLLAKMASSMEDASVLEKNVIKNLDEVARFWQLGVDFHDMQVAAKHASGIVKSVKILGGGNFERSDDVSVTESLDQALSLLKSNLRSVQLEYEATELPSIFGNMTELIQIWVNIIKNACDAMEQAHTEAPMVAVTTEARPYHVDILITDNGPGIPKELQDKIFQPNFTTKKDGLSFGLGLGLSIVMRLVESYGGRIVVNSVPGKTTFSVTLPVREGYGKN</sequence>
<dbReference type="InterPro" id="IPR005467">
    <property type="entry name" value="His_kinase_dom"/>
</dbReference>
<keyword evidence="5" id="KW-0547">Nucleotide-binding</keyword>
<dbReference type="SUPFAM" id="SSF51206">
    <property type="entry name" value="cAMP-binding domain-like"/>
    <property type="match status" value="1"/>
</dbReference>
<evidence type="ECO:0000313" key="6">
    <source>
        <dbReference type="Proteomes" id="UP001165393"/>
    </source>
</evidence>
<reference evidence="5 6" key="1">
    <citation type="journal article" date="2013" name="Antonie Van Leeuwenhoek">
        <title>Echinimonas agarilytica gen. nov., sp. nov., a new gammaproteobacterium isolated from the sea urchin Strongylocentrotus intermedius.</title>
        <authorList>
            <person name="Nedashkovskaya O.I."/>
            <person name="Stenkova A.M."/>
            <person name="Zhukova N.V."/>
            <person name="Van Trappen S."/>
            <person name="Lee J.S."/>
            <person name="Kim S.B."/>
        </authorList>
    </citation>
    <scope>NUCLEOTIDE SEQUENCE [LARGE SCALE GENOMIC DNA]</scope>
    <source>
        <strain evidence="5 6">KMM 6351</strain>
    </source>
</reference>
<dbReference type="Pfam" id="PF02518">
    <property type="entry name" value="HATPase_c"/>
    <property type="match status" value="1"/>
</dbReference>
<dbReference type="PANTHER" id="PTHR43065:SF48">
    <property type="entry name" value="HISTIDINE KINASE"/>
    <property type="match status" value="1"/>
</dbReference>
<keyword evidence="5" id="KW-0067">ATP-binding</keyword>